<keyword evidence="9" id="KW-1185">Reference proteome</keyword>
<feature type="region of interest" description="Disordered" evidence="6">
    <location>
        <begin position="1"/>
        <end position="40"/>
    </location>
</feature>
<dbReference type="AlphaFoldDB" id="A0A1L9VNW6"/>
<dbReference type="SUPFAM" id="SSF57701">
    <property type="entry name" value="Zn2/Cys6 DNA-binding domain"/>
    <property type="match status" value="1"/>
</dbReference>
<evidence type="ECO:0000256" key="1">
    <source>
        <dbReference type="ARBA" id="ARBA00022723"/>
    </source>
</evidence>
<dbReference type="SMART" id="SM00906">
    <property type="entry name" value="Fungal_trans"/>
    <property type="match status" value="1"/>
</dbReference>
<dbReference type="InterPro" id="IPR007219">
    <property type="entry name" value="XnlR_reg_dom"/>
</dbReference>
<dbReference type="Gene3D" id="4.10.240.10">
    <property type="entry name" value="Zn(2)-C6 fungal-type DNA-binding domain"/>
    <property type="match status" value="1"/>
</dbReference>
<keyword evidence="3" id="KW-0238">DNA-binding</keyword>
<evidence type="ECO:0000256" key="4">
    <source>
        <dbReference type="ARBA" id="ARBA00023163"/>
    </source>
</evidence>
<evidence type="ECO:0000256" key="5">
    <source>
        <dbReference type="ARBA" id="ARBA00023242"/>
    </source>
</evidence>
<dbReference type="GO" id="GO:0003677">
    <property type="term" value="F:DNA binding"/>
    <property type="evidence" value="ECO:0007669"/>
    <property type="project" value="UniProtKB-KW"/>
</dbReference>
<sequence length="808" mass="89599">MALDQEQDLIEVQEQTNGHAIPEQSPEASSVKRRRVSRSVLPTRVSSACERCRHHKSRCDPFRPCSLCVRANVDCRPISAPARKENSRNEKPKRRRPNPSRTTPTEETWNIDNAPRSDTEPRATTAPALAPMPTGDSDGAASTDMSPQSSLDCGEAESAIGIARKICELGSQHIDERTTSAIPGYRASTSAPVTYSATIGQRLPISSILGQLLPPMELVYGLLEDYFDSVHWFSLVIYEAKFRRKLASIADGFAYPSQRPFLILLTVMLGVAAWYRSQRSGTELVDNGPDWKKWSADLVKLVEGDLVELMDQPSITAAQTCILLGSYHVYHGRPNLSFSLLGATIKMSQALGMHREPLRGNFEDIEERKRVWWTIYTWDRFASITYGRPLGINDKDCNINMPADVWENPSFVSPRQDQSSICYSPYQRELNRLYLIASPALEIIFGSRTSRTSDQLAGDTYAALVKEATQNLQKWRNSLPNHLVLDLQRDFRSDGGSDAKAYALQSLSLHLTYDNVLIVMHRPLLARQVDHLSTTTNGPSPGTCEVDPMTAASPKPNLSQTASSELWMNAAVRTSRVTELPVLAQLATDSHLVAFLAINLFNAAIVLAVMALSEPLSNTAQDVKRTITRILRLQDLLGKRSALSKQSTTVLKNVVTMLLRRESAAMLAPITGANQSTGHQRDKDKQNLGDPCCMSVEDTLRLPLDASLELSDPLAGSQGWLDVSRAHRLNESLTSVQFMAPGDINVPVQSEQQYVSSEQLQPQGVWQMPAEYEWNGTSASPRGVEDSYRDVESGLYWLWDMAWNGTGG</sequence>
<evidence type="ECO:0000259" key="7">
    <source>
        <dbReference type="PROSITE" id="PS50048"/>
    </source>
</evidence>
<dbReference type="InterPro" id="IPR001138">
    <property type="entry name" value="Zn2Cys6_DnaBD"/>
</dbReference>
<evidence type="ECO:0000256" key="2">
    <source>
        <dbReference type="ARBA" id="ARBA00023015"/>
    </source>
</evidence>
<accession>A0A1L9VNW6</accession>
<keyword evidence="1" id="KW-0479">Metal-binding</keyword>
<evidence type="ECO:0000313" key="8">
    <source>
        <dbReference type="EMBL" id="OJJ85570.1"/>
    </source>
</evidence>
<feature type="region of interest" description="Disordered" evidence="6">
    <location>
        <begin position="82"/>
        <end position="154"/>
    </location>
</feature>
<dbReference type="PROSITE" id="PS00463">
    <property type="entry name" value="ZN2_CY6_FUNGAL_1"/>
    <property type="match status" value="1"/>
</dbReference>
<protein>
    <recommendedName>
        <fullName evidence="7">Zn(2)-C6 fungal-type domain-containing protein</fullName>
    </recommendedName>
</protein>
<dbReference type="VEuPathDB" id="FungiDB:ASPGLDRAFT_123164"/>
<dbReference type="SMART" id="SM00066">
    <property type="entry name" value="GAL4"/>
    <property type="match status" value="1"/>
</dbReference>
<dbReference type="CDD" id="cd12148">
    <property type="entry name" value="fungal_TF_MHR"/>
    <property type="match status" value="1"/>
</dbReference>
<dbReference type="PANTHER" id="PTHR46910">
    <property type="entry name" value="TRANSCRIPTION FACTOR PDR1"/>
    <property type="match status" value="1"/>
</dbReference>
<dbReference type="EMBL" id="KV878894">
    <property type="protein sequence ID" value="OJJ85570.1"/>
    <property type="molecule type" value="Genomic_DNA"/>
</dbReference>
<dbReference type="InterPro" id="IPR050987">
    <property type="entry name" value="AtrR-like"/>
</dbReference>
<keyword evidence="5" id="KW-0539">Nucleus</keyword>
<keyword evidence="2" id="KW-0805">Transcription regulation</keyword>
<dbReference type="GeneID" id="34456640"/>
<gene>
    <name evidence="8" type="ORF">ASPGLDRAFT_123164</name>
</gene>
<feature type="compositionally biased region" description="Low complexity" evidence="6">
    <location>
        <begin position="99"/>
        <end position="108"/>
    </location>
</feature>
<dbReference type="STRING" id="1160497.A0A1L9VNW6"/>
<proteinExistence type="predicted"/>
<dbReference type="GO" id="GO:0000981">
    <property type="term" value="F:DNA-binding transcription factor activity, RNA polymerase II-specific"/>
    <property type="evidence" value="ECO:0007669"/>
    <property type="project" value="InterPro"/>
</dbReference>
<dbReference type="PROSITE" id="PS50048">
    <property type="entry name" value="ZN2_CY6_FUNGAL_2"/>
    <property type="match status" value="1"/>
</dbReference>
<dbReference type="GO" id="GO:0006351">
    <property type="term" value="P:DNA-templated transcription"/>
    <property type="evidence" value="ECO:0007669"/>
    <property type="project" value="InterPro"/>
</dbReference>
<dbReference type="CDD" id="cd00067">
    <property type="entry name" value="GAL4"/>
    <property type="match status" value="1"/>
</dbReference>
<evidence type="ECO:0000256" key="6">
    <source>
        <dbReference type="SAM" id="MobiDB-lite"/>
    </source>
</evidence>
<evidence type="ECO:0000313" key="9">
    <source>
        <dbReference type="Proteomes" id="UP000184300"/>
    </source>
</evidence>
<evidence type="ECO:0000256" key="3">
    <source>
        <dbReference type="ARBA" id="ARBA00023125"/>
    </source>
</evidence>
<dbReference type="InterPro" id="IPR036864">
    <property type="entry name" value="Zn2-C6_fun-type_DNA-bd_sf"/>
</dbReference>
<reference evidence="9" key="1">
    <citation type="journal article" date="2017" name="Genome Biol.">
        <title>Comparative genomics reveals high biological diversity and specific adaptations in the industrially and medically important fungal genus Aspergillus.</title>
        <authorList>
            <person name="de Vries R.P."/>
            <person name="Riley R."/>
            <person name="Wiebenga A."/>
            <person name="Aguilar-Osorio G."/>
            <person name="Amillis S."/>
            <person name="Uchima C.A."/>
            <person name="Anderluh G."/>
            <person name="Asadollahi M."/>
            <person name="Askin M."/>
            <person name="Barry K."/>
            <person name="Battaglia E."/>
            <person name="Bayram O."/>
            <person name="Benocci T."/>
            <person name="Braus-Stromeyer S.A."/>
            <person name="Caldana C."/>
            <person name="Canovas D."/>
            <person name="Cerqueira G.C."/>
            <person name="Chen F."/>
            <person name="Chen W."/>
            <person name="Choi C."/>
            <person name="Clum A."/>
            <person name="Dos Santos R.A."/>
            <person name="Damasio A.R."/>
            <person name="Diallinas G."/>
            <person name="Emri T."/>
            <person name="Fekete E."/>
            <person name="Flipphi M."/>
            <person name="Freyberg S."/>
            <person name="Gallo A."/>
            <person name="Gournas C."/>
            <person name="Habgood R."/>
            <person name="Hainaut M."/>
            <person name="Harispe M.L."/>
            <person name="Henrissat B."/>
            <person name="Hilden K.S."/>
            <person name="Hope R."/>
            <person name="Hossain A."/>
            <person name="Karabika E."/>
            <person name="Karaffa L."/>
            <person name="Karanyi Z."/>
            <person name="Krasevec N."/>
            <person name="Kuo A."/>
            <person name="Kusch H."/>
            <person name="LaButti K."/>
            <person name="Lagendijk E.L."/>
            <person name="Lapidus A."/>
            <person name="Levasseur A."/>
            <person name="Lindquist E."/>
            <person name="Lipzen A."/>
            <person name="Logrieco A.F."/>
            <person name="MacCabe A."/>
            <person name="Maekelae M.R."/>
            <person name="Malavazi I."/>
            <person name="Melin P."/>
            <person name="Meyer V."/>
            <person name="Mielnichuk N."/>
            <person name="Miskei M."/>
            <person name="Molnar A.P."/>
            <person name="Mule G."/>
            <person name="Ngan C.Y."/>
            <person name="Orejas M."/>
            <person name="Orosz E."/>
            <person name="Ouedraogo J.P."/>
            <person name="Overkamp K.M."/>
            <person name="Park H.-S."/>
            <person name="Perrone G."/>
            <person name="Piumi F."/>
            <person name="Punt P.J."/>
            <person name="Ram A.F."/>
            <person name="Ramon A."/>
            <person name="Rauscher S."/>
            <person name="Record E."/>
            <person name="Riano-Pachon D.M."/>
            <person name="Robert V."/>
            <person name="Roehrig J."/>
            <person name="Ruller R."/>
            <person name="Salamov A."/>
            <person name="Salih N.S."/>
            <person name="Samson R.A."/>
            <person name="Sandor E."/>
            <person name="Sanguinetti M."/>
            <person name="Schuetze T."/>
            <person name="Sepcic K."/>
            <person name="Shelest E."/>
            <person name="Sherlock G."/>
            <person name="Sophianopoulou V."/>
            <person name="Squina F.M."/>
            <person name="Sun H."/>
            <person name="Susca A."/>
            <person name="Todd R.B."/>
            <person name="Tsang A."/>
            <person name="Unkles S.E."/>
            <person name="van de Wiele N."/>
            <person name="van Rossen-Uffink D."/>
            <person name="Oliveira J.V."/>
            <person name="Vesth T.C."/>
            <person name="Visser J."/>
            <person name="Yu J.-H."/>
            <person name="Zhou M."/>
            <person name="Andersen M.R."/>
            <person name="Archer D.B."/>
            <person name="Baker S.E."/>
            <person name="Benoit I."/>
            <person name="Brakhage A.A."/>
            <person name="Braus G.H."/>
            <person name="Fischer R."/>
            <person name="Frisvad J.C."/>
            <person name="Goldman G.H."/>
            <person name="Houbraken J."/>
            <person name="Oakley B."/>
            <person name="Pocsi I."/>
            <person name="Scazzocchio C."/>
            <person name="Seiboth B."/>
            <person name="vanKuyk P.A."/>
            <person name="Wortman J."/>
            <person name="Dyer P.S."/>
            <person name="Grigoriev I.V."/>
        </authorList>
    </citation>
    <scope>NUCLEOTIDE SEQUENCE [LARGE SCALE GENOMIC DNA]</scope>
    <source>
        <strain evidence="9">CBS 516.65</strain>
    </source>
</reference>
<dbReference type="OrthoDB" id="6486656at2759"/>
<dbReference type="Pfam" id="PF04082">
    <property type="entry name" value="Fungal_trans"/>
    <property type="match status" value="1"/>
</dbReference>
<feature type="domain" description="Zn(2)-C6 fungal-type" evidence="7">
    <location>
        <begin position="48"/>
        <end position="75"/>
    </location>
</feature>
<dbReference type="RefSeq" id="XP_022402268.1">
    <property type="nucleotide sequence ID" value="XM_022540379.1"/>
</dbReference>
<dbReference type="PANTHER" id="PTHR46910:SF8">
    <property type="entry name" value="ZN(II)2CYS6 TRANSCRIPTION FACTOR (EUROFUNG)"/>
    <property type="match status" value="1"/>
</dbReference>
<keyword evidence="4" id="KW-0804">Transcription</keyword>
<dbReference type="GO" id="GO:0008270">
    <property type="term" value="F:zinc ion binding"/>
    <property type="evidence" value="ECO:0007669"/>
    <property type="project" value="InterPro"/>
</dbReference>
<feature type="compositionally biased region" description="Acidic residues" evidence="6">
    <location>
        <begin position="1"/>
        <end position="11"/>
    </location>
</feature>
<dbReference type="Proteomes" id="UP000184300">
    <property type="component" value="Unassembled WGS sequence"/>
</dbReference>
<name>A0A1L9VNW6_ASPGL</name>
<dbReference type="Pfam" id="PF00172">
    <property type="entry name" value="Zn_clus"/>
    <property type="match status" value="1"/>
</dbReference>
<organism evidence="8 9">
    <name type="scientific">Aspergillus glaucus CBS 516.65</name>
    <dbReference type="NCBI Taxonomy" id="1160497"/>
    <lineage>
        <taxon>Eukaryota</taxon>
        <taxon>Fungi</taxon>
        <taxon>Dikarya</taxon>
        <taxon>Ascomycota</taxon>
        <taxon>Pezizomycotina</taxon>
        <taxon>Eurotiomycetes</taxon>
        <taxon>Eurotiomycetidae</taxon>
        <taxon>Eurotiales</taxon>
        <taxon>Aspergillaceae</taxon>
        <taxon>Aspergillus</taxon>
        <taxon>Aspergillus subgen. Aspergillus</taxon>
    </lineage>
</organism>
<feature type="compositionally biased region" description="Low complexity" evidence="6">
    <location>
        <begin position="122"/>
        <end position="134"/>
    </location>
</feature>